<dbReference type="OrthoDB" id="8772678at2"/>
<evidence type="ECO:0000313" key="2">
    <source>
        <dbReference type="EMBL" id="TDC13933.1"/>
    </source>
</evidence>
<accession>A0A4R4P022</accession>
<sequence length="357" mass="36001">MTVLAVDIGGSKFAVARVDPSGTLLDRAEHPVGQSPTATLRGLVADFADPSVTAVGIGSAGPIDAAAGTVSPINIPRWRGYPLVAAVQRLVPGVPVSLAGDAQCMALGEWWRGGHSGSSLLGIVVSTGVGGGLILDGRPWTGRTGNAGHIGHVLVDHDGEPCVCGARGCLETVACGPRMVRWALAQGWTLATGRPDAKALAAAARDGARIPLAAFQRAATALATAVLGTAAVLDISDVVIGGGVAASGDLLLDPLRKAIAERAGMPHLRDLHVAATTLARDAGLYGAAALALAACSLAAQAQLPPGDGPTTVTGGVLEPTPVRFEESLLGQLRVPAGFKVSVFAKDLNNVRWLAVAP</sequence>
<dbReference type="PANTHER" id="PTHR18964:SF169">
    <property type="entry name" value="N-ACETYLMANNOSAMINE KINASE"/>
    <property type="match status" value="1"/>
</dbReference>
<comment type="similarity">
    <text evidence="1">Belongs to the ROK (NagC/XylR) family.</text>
</comment>
<evidence type="ECO:0000256" key="1">
    <source>
        <dbReference type="ARBA" id="ARBA00006479"/>
    </source>
</evidence>
<dbReference type="Gene3D" id="3.30.420.40">
    <property type="match status" value="2"/>
</dbReference>
<dbReference type="InterPro" id="IPR000600">
    <property type="entry name" value="ROK"/>
</dbReference>
<dbReference type="PANTHER" id="PTHR18964">
    <property type="entry name" value="ROK (REPRESSOR, ORF, KINASE) FAMILY"/>
    <property type="match status" value="1"/>
</dbReference>
<dbReference type="EMBL" id="SMJW01000086">
    <property type="protein sequence ID" value="TDC13933.1"/>
    <property type="molecule type" value="Genomic_DNA"/>
</dbReference>
<dbReference type="PROSITE" id="PS01125">
    <property type="entry name" value="ROK"/>
    <property type="match status" value="1"/>
</dbReference>
<feature type="non-terminal residue" evidence="2">
    <location>
        <position position="357"/>
    </location>
</feature>
<name>A0A4R4P022_9ACTN</name>
<reference evidence="2 3" key="1">
    <citation type="submission" date="2019-03" db="EMBL/GenBank/DDBJ databases">
        <title>Draft genome sequences of novel Actinobacteria.</title>
        <authorList>
            <person name="Sahin N."/>
            <person name="Ay H."/>
            <person name="Saygin H."/>
        </authorList>
    </citation>
    <scope>NUCLEOTIDE SEQUENCE [LARGE SCALE GENOMIC DNA]</scope>
    <source>
        <strain evidence="2 3">DSM 45347</strain>
    </source>
</reference>
<dbReference type="InterPro" id="IPR043129">
    <property type="entry name" value="ATPase_NBD"/>
</dbReference>
<organism evidence="2 3">
    <name type="scientific">Actinomadura bangladeshensis</name>
    <dbReference type="NCBI Taxonomy" id="453573"/>
    <lineage>
        <taxon>Bacteria</taxon>
        <taxon>Bacillati</taxon>
        <taxon>Actinomycetota</taxon>
        <taxon>Actinomycetes</taxon>
        <taxon>Streptosporangiales</taxon>
        <taxon>Thermomonosporaceae</taxon>
        <taxon>Actinomadura</taxon>
    </lineage>
</organism>
<dbReference type="Pfam" id="PF00480">
    <property type="entry name" value="ROK"/>
    <property type="match status" value="1"/>
</dbReference>
<dbReference type="Proteomes" id="UP000295431">
    <property type="component" value="Unassembled WGS sequence"/>
</dbReference>
<evidence type="ECO:0000313" key="3">
    <source>
        <dbReference type="Proteomes" id="UP000295431"/>
    </source>
</evidence>
<gene>
    <name evidence="2" type="ORF">E1284_18350</name>
</gene>
<dbReference type="AlphaFoldDB" id="A0A4R4P022"/>
<dbReference type="RefSeq" id="WP_131940487.1">
    <property type="nucleotide sequence ID" value="NZ_SMJW01000086.1"/>
</dbReference>
<comment type="caution">
    <text evidence="2">The sequence shown here is derived from an EMBL/GenBank/DDBJ whole genome shotgun (WGS) entry which is preliminary data.</text>
</comment>
<dbReference type="SUPFAM" id="SSF53067">
    <property type="entry name" value="Actin-like ATPase domain"/>
    <property type="match status" value="1"/>
</dbReference>
<dbReference type="InterPro" id="IPR049874">
    <property type="entry name" value="ROK_cs"/>
</dbReference>
<protein>
    <submittedName>
        <fullName evidence="2">ROK family protein</fullName>
    </submittedName>
</protein>
<proteinExistence type="inferred from homology"/>
<keyword evidence="3" id="KW-1185">Reference proteome</keyword>